<feature type="region of interest" description="Disordered" evidence="10">
    <location>
        <begin position="170"/>
        <end position="198"/>
    </location>
</feature>
<comment type="subcellular location">
    <subcellularLocation>
        <location evidence="1">Nucleus</location>
    </subcellularLocation>
</comment>
<dbReference type="AlphaFoldDB" id="A0A9Q0L1Q2"/>
<dbReference type="Pfam" id="PF13771">
    <property type="entry name" value="zf-HC5HC2H"/>
    <property type="match status" value="1"/>
</dbReference>
<feature type="compositionally biased region" description="Basic and acidic residues" evidence="10">
    <location>
        <begin position="132"/>
        <end position="141"/>
    </location>
</feature>
<dbReference type="InterPro" id="IPR036420">
    <property type="entry name" value="BRCT_dom_sf"/>
</dbReference>
<feature type="compositionally biased region" description="Polar residues" evidence="10">
    <location>
        <begin position="351"/>
        <end position="361"/>
    </location>
</feature>
<evidence type="ECO:0000313" key="14">
    <source>
        <dbReference type="EMBL" id="KAJ4980719.1"/>
    </source>
</evidence>
<dbReference type="PROSITE" id="PS00518">
    <property type="entry name" value="ZF_RING_1"/>
    <property type="match status" value="1"/>
</dbReference>
<dbReference type="PROSITE" id="PS51805">
    <property type="entry name" value="EPHD"/>
    <property type="match status" value="1"/>
</dbReference>
<evidence type="ECO:0000256" key="6">
    <source>
        <dbReference type="ARBA" id="ARBA00022833"/>
    </source>
</evidence>
<dbReference type="SMART" id="SM00292">
    <property type="entry name" value="BRCT"/>
    <property type="match status" value="2"/>
</dbReference>
<evidence type="ECO:0000256" key="3">
    <source>
        <dbReference type="ARBA" id="ARBA00022737"/>
    </source>
</evidence>
<dbReference type="SUPFAM" id="SSF52113">
    <property type="entry name" value="BRCT domain"/>
    <property type="match status" value="2"/>
</dbReference>
<dbReference type="EMBL" id="JAMYWD010000001">
    <property type="protein sequence ID" value="KAJ4980719.1"/>
    <property type="molecule type" value="Genomic_DNA"/>
</dbReference>
<evidence type="ECO:0000259" key="13">
    <source>
        <dbReference type="PROSITE" id="PS51805"/>
    </source>
</evidence>
<feature type="region of interest" description="Disordered" evidence="10">
    <location>
        <begin position="771"/>
        <end position="794"/>
    </location>
</feature>
<evidence type="ECO:0000256" key="5">
    <source>
        <dbReference type="ARBA" id="ARBA00022771"/>
    </source>
</evidence>
<dbReference type="Proteomes" id="UP001141806">
    <property type="component" value="Unassembled WGS sequence"/>
</dbReference>
<keyword evidence="2" id="KW-0479">Metal-binding</keyword>
<feature type="domain" description="BRCT" evidence="12">
    <location>
        <begin position="927"/>
        <end position="1041"/>
    </location>
</feature>
<keyword evidence="4" id="KW-0227">DNA damage</keyword>
<dbReference type="FunFam" id="3.30.40.10:FF:000352">
    <property type="entry name" value="Breast cancer associated RING 1"/>
    <property type="match status" value="1"/>
</dbReference>
<name>A0A9Q0L1Q2_9MAGN</name>
<evidence type="ECO:0000256" key="8">
    <source>
        <dbReference type="ARBA" id="ARBA00023242"/>
    </source>
</evidence>
<evidence type="ECO:0000256" key="10">
    <source>
        <dbReference type="SAM" id="MobiDB-lite"/>
    </source>
</evidence>
<feature type="compositionally biased region" description="Basic residues" evidence="10">
    <location>
        <begin position="121"/>
        <end position="131"/>
    </location>
</feature>
<evidence type="ECO:0000256" key="1">
    <source>
        <dbReference type="ARBA" id="ARBA00004123"/>
    </source>
</evidence>
<proteinExistence type="predicted"/>
<dbReference type="FunFam" id="3.30.40.10:FF:000310">
    <property type="entry name" value="Breast cancer associated RING 1"/>
    <property type="match status" value="1"/>
</dbReference>
<evidence type="ECO:0000259" key="11">
    <source>
        <dbReference type="PROSITE" id="PS50089"/>
    </source>
</evidence>
<organism evidence="14 15">
    <name type="scientific">Protea cynaroides</name>
    <dbReference type="NCBI Taxonomy" id="273540"/>
    <lineage>
        <taxon>Eukaryota</taxon>
        <taxon>Viridiplantae</taxon>
        <taxon>Streptophyta</taxon>
        <taxon>Embryophyta</taxon>
        <taxon>Tracheophyta</taxon>
        <taxon>Spermatophyta</taxon>
        <taxon>Magnoliopsida</taxon>
        <taxon>Proteales</taxon>
        <taxon>Proteaceae</taxon>
        <taxon>Protea</taxon>
    </lineage>
</organism>
<accession>A0A9Q0L1Q2</accession>
<feature type="domain" description="RING-type" evidence="11">
    <location>
        <begin position="16"/>
        <end position="54"/>
    </location>
</feature>
<reference evidence="14" key="1">
    <citation type="journal article" date="2023" name="Plant J.">
        <title>The genome of the king protea, Protea cynaroides.</title>
        <authorList>
            <person name="Chang J."/>
            <person name="Duong T.A."/>
            <person name="Schoeman C."/>
            <person name="Ma X."/>
            <person name="Roodt D."/>
            <person name="Barker N."/>
            <person name="Li Z."/>
            <person name="Van de Peer Y."/>
            <person name="Mizrachi E."/>
        </authorList>
    </citation>
    <scope>NUCLEOTIDE SEQUENCE</scope>
    <source>
        <tissue evidence="14">Young leaves</tissue>
    </source>
</reference>
<dbReference type="InterPro" id="IPR017907">
    <property type="entry name" value="Znf_RING_CS"/>
</dbReference>
<feature type="compositionally biased region" description="Basic residues" evidence="10">
    <location>
        <begin position="369"/>
        <end position="390"/>
    </location>
</feature>
<keyword evidence="5 9" id="KW-0863">Zinc-finger</keyword>
<dbReference type="InterPro" id="IPR001841">
    <property type="entry name" value="Znf_RING"/>
</dbReference>
<dbReference type="SMART" id="SM00184">
    <property type="entry name" value="RING"/>
    <property type="match status" value="1"/>
</dbReference>
<dbReference type="GO" id="GO:0045944">
    <property type="term" value="P:positive regulation of transcription by RNA polymerase II"/>
    <property type="evidence" value="ECO:0007669"/>
    <property type="project" value="TreeGrafter"/>
</dbReference>
<gene>
    <name evidence="14" type="ORF">NE237_031556</name>
</gene>
<comment type="caution">
    <text evidence="14">The sequence shown here is derived from an EMBL/GenBank/DDBJ whole genome shotgun (WGS) entry which is preliminary data.</text>
</comment>
<dbReference type="InterPro" id="IPR001357">
    <property type="entry name" value="BRCT_dom"/>
</dbReference>
<dbReference type="GO" id="GO:0008270">
    <property type="term" value="F:zinc ion binding"/>
    <property type="evidence" value="ECO:0007669"/>
    <property type="project" value="UniProtKB-KW"/>
</dbReference>
<evidence type="ECO:0000313" key="15">
    <source>
        <dbReference type="Proteomes" id="UP001141806"/>
    </source>
</evidence>
<evidence type="ECO:0000256" key="2">
    <source>
        <dbReference type="ARBA" id="ARBA00022723"/>
    </source>
</evidence>
<dbReference type="SUPFAM" id="SSF57850">
    <property type="entry name" value="RING/U-box"/>
    <property type="match status" value="1"/>
</dbReference>
<dbReference type="InterPro" id="IPR034732">
    <property type="entry name" value="EPHD"/>
</dbReference>
<feature type="region of interest" description="Disordered" evidence="10">
    <location>
        <begin position="232"/>
        <end position="258"/>
    </location>
</feature>
<keyword evidence="6" id="KW-0862">Zinc</keyword>
<dbReference type="Pfam" id="PF16589">
    <property type="entry name" value="BRCT_2"/>
    <property type="match status" value="1"/>
</dbReference>
<feature type="region of interest" description="Disordered" evidence="10">
    <location>
        <begin position="95"/>
        <end position="153"/>
    </location>
</feature>
<feature type="domain" description="BRCT" evidence="12">
    <location>
        <begin position="831"/>
        <end position="906"/>
    </location>
</feature>
<evidence type="ECO:0000256" key="4">
    <source>
        <dbReference type="ARBA" id="ARBA00022763"/>
    </source>
</evidence>
<evidence type="ECO:0000256" key="9">
    <source>
        <dbReference type="PROSITE-ProRule" id="PRU00175"/>
    </source>
</evidence>
<feature type="region of interest" description="Disordered" evidence="10">
    <location>
        <begin position="349"/>
        <end position="420"/>
    </location>
</feature>
<protein>
    <submittedName>
        <fullName evidence="14">Uncharacterized protein</fullName>
    </submittedName>
</protein>
<dbReference type="Pfam" id="PF00533">
    <property type="entry name" value="BRCT"/>
    <property type="match status" value="1"/>
</dbReference>
<dbReference type="Gene3D" id="3.40.50.10190">
    <property type="entry name" value="BRCT domain"/>
    <property type="match status" value="2"/>
</dbReference>
<dbReference type="Pfam" id="PF13923">
    <property type="entry name" value="zf-C3HC4_2"/>
    <property type="match status" value="1"/>
</dbReference>
<dbReference type="PROSITE" id="PS50172">
    <property type="entry name" value="BRCT"/>
    <property type="match status" value="2"/>
</dbReference>
<dbReference type="FunFam" id="3.40.50.10190:FF:000064">
    <property type="entry name" value="Protein BREAST CANCER SUSCEPTIBILITY 1 like"/>
    <property type="match status" value="1"/>
</dbReference>
<dbReference type="CDD" id="cd15571">
    <property type="entry name" value="ePHD"/>
    <property type="match status" value="1"/>
</dbReference>
<dbReference type="InterPro" id="IPR013083">
    <property type="entry name" value="Znf_RING/FYVE/PHD"/>
</dbReference>
<dbReference type="OrthoDB" id="2384350at2759"/>
<dbReference type="InterPro" id="IPR031099">
    <property type="entry name" value="BRCA1-associated"/>
</dbReference>
<keyword evidence="3" id="KW-0677">Repeat</keyword>
<dbReference type="PROSITE" id="PS50089">
    <property type="entry name" value="ZF_RING_2"/>
    <property type="match status" value="1"/>
</dbReference>
<feature type="region of interest" description="Disordered" evidence="10">
    <location>
        <begin position="569"/>
        <end position="595"/>
    </location>
</feature>
<dbReference type="PANTHER" id="PTHR13763:SF0">
    <property type="entry name" value="BREAST CANCER TYPE 1 SUSCEPTIBILITY PROTEIN"/>
    <property type="match status" value="1"/>
</dbReference>
<evidence type="ECO:0000259" key="12">
    <source>
        <dbReference type="PROSITE" id="PS50172"/>
    </source>
</evidence>
<keyword evidence="7" id="KW-0234">DNA repair</keyword>
<keyword evidence="15" id="KW-1185">Reference proteome</keyword>
<dbReference type="CDD" id="cd17734">
    <property type="entry name" value="BRCT_Bard1_rpt1"/>
    <property type="match status" value="1"/>
</dbReference>
<keyword evidence="8" id="KW-0539">Nucleus</keyword>
<dbReference type="FunFam" id="3.40.50.10190:FF:000006">
    <property type="entry name" value="Breast cancer type 1 susceptibility protein homolog"/>
    <property type="match status" value="1"/>
</dbReference>
<sequence length="1041" mass="115639">MADIAHLEKMGRELKCPICLSLLNSSVSLTCNHVFCNLCIMKSMKSGSTCPVCKVPFRRREVRPAPHMDNLVHIYKSMEVASGISIFTTQAAPSTNILDGKNQGEGKSDTGNQQIDGNSSRKSKKERKFKGKNAEHVKTNEKIPSPNLVKPSFPTKKRVQVSKYPLSETPTRFKSSDAGFGKSVEEDPLDSHVLPNNKPTFKEAREPLLSPFFWLRERNDEDDDVDRFCSQHTEGDNVMDTPQKVPSFSDLKDSDDETPTTMTVNGEVHNGSKVEYAFDSEMFEWTQRACSPELCSTPIKKQEVNKDELCVIQEESDMTLYACTTFAHGGETISENLGGISAKQGIENRSADMSNSSPQTNKSAEAPKEKRKSSKRARRTNGRSQRKRRKLSLEGDLGEVPNVSSDKENLNEGNRCGSIDNALNLEGRNIKRGKKTSSATTGPVKALHVPTKSIEAEKSKIKNQGGDKMGAELAVSSGEVHRNGEDLILRCKARKGSEIANAHHHQKNHKTARSQKVDDAVAKVHNEIPMNANQEYGNMHAQLPFSCLKVNNNETLDLGKKTVTMANTREKRGKKRLNNSTDAKSKDGSIDEVLDDSNKNAARKIESIEHLKENLEVKAHRKLETNDKVPAIANEGFLRKCETVPNQIRCAFCQSSEDSEASGEMMHYFRGQPITSEYEGRSNVIHSHKNCTEWAPNVYFEEDTSVNLETELARSRRIRCSCCGLKGAALGCYEKSCRKSFHVPCAKLVPQCRWDNENFVILCPLHTSSKLPCESSGPQEKSRKRSIPKGQSHACKTKVPVKQCLIDSQQWKHSGSSNKWVICCSALPVAEKETVSEFAKLAGLSVAKTWCSSITHVIASTDENGACRRTLKFLMGVLEGKWILKIDWIKACMEALRPVNEVQYEISVDIHGIRDGPHLGRLRVFNKQPKLFNGFTFYLMGEFTPSYKGYLQDLVVAAGGTVLQRKPISKDQGELLSESSKSTFIIYSLELPDKCDPVNKTGICNRRRADAEALAKSAGAKVASSSWVLDSIAACKLQRVT</sequence>
<dbReference type="GO" id="GO:0004842">
    <property type="term" value="F:ubiquitin-protein transferase activity"/>
    <property type="evidence" value="ECO:0007669"/>
    <property type="project" value="TreeGrafter"/>
</dbReference>
<evidence type="ECO:0000256" key="7">
    <source>
        <dbReference type="ARBA" id="ARBA00023204"/>
    </source>
</evidence>
<feature type="domain" description="PHD-type" evidence="13">
    <location>
        <begin position="647"/>
        <end position="767"/>
    </location>
</feature>
<dbReference type="PANTHER" id="PTHR13763">
    <property type="entry name" value="BREAST CANCER TYPE 1 SUSCEPTIBILITY PROTEIN BRCA1"/>
    <property type="match status" value="1"/>
</dbReference>
<dbReference type="GO" id="GO:0000724">
    <property type="term" value="P:double-strand break repair via homologous recombination"/>
    <property type="evidence" value="ECO:0007669"/>
    <property type="project" value="UniProtKB-ARBA"/>
</dbReference>
<dbReference type="GO" id="GO:0005634">
    <property type="term" value="C:nucleus"/>
    <property type="evidence" value="ECO:0007669"/>
    <property type="project" value="UniProtKB-SubCell"/>
</dbReference>
<dbReference type="PIRSF" id="PIRSF001734">
    <property type="entry name" value="BRCA1"/>
    <property type="match status" value="1"/>
</dbReference>
<dbReference type="Gene3D" id="3.30.40.10">
    <property type="entry name" value="Zinc/RING finger domain, C3HC4 (zinc finger)"/>
    <property type="match status" value="2"/>
</dbReference>